<gene>
    <name evidence="1" type="ORF">MNBD_GAMMA19-1741</name>
</gene>
<reference evidence="1" key="1">
    <citation type="submission" date="2018-06" db="EMBL/GenBank/DDBJ databases">
        <authorList>
            <person name="Zhirakovskaya E."/>
        </authorList>
    </citation>
    <scope>NUCLEOTIDE SEQUENCE</scope>
</reference>
<proteinExistence type="predicted"/>
<evidence type="ECO:0000313" key="1">
    <source>
        <dbReference type="EMBL" id="VAX01052.1"/>
    </source>
</evidence>
<dbReference type="EMBL" id="UOFV01000234">
    <property type="protein sequence ID" value="VAX01052.1"/>
    <property type="molecule type" value="Genomic_DNA"/>
</dbReference>
<sequence length="79" mass="8897">MQVVSRVEYYQLSEKLRARGFTEDMSEDAPICRWVAEGVVLDVMPTDPKILGFGYKWFAAAAENAESVKLPSGKNIRMV</sequence>
<name>A0A3B1AAH9_9ZZZZ</name>
<accession>A0A3B1AAH9</accession>
<protein>
    <submittedName>
        <fullName evidence="1">Uncharacterized protein</fullName>
    </submittedName>
</protein>
<dbReference type="AlphaFoldDB" id="A0A3B1AAH9"/>
<organism evidence="1">
    <name type="scientific">hydrothermal vent metagenome</name>
    <dbReference type="NCBI Taxonomy" id="652676"/>
    <lineage>
        <taxon>unclassified sequences</taxon>
        <taxon>metagenomes</taxon>
        <taxon>ecological metagenomes</taxon>
    </lineage>
</organism>